<dbReference type="InterPro" id="IPR027417">
    <property type="entry name" value="P-loop_NTPase"/>
</dbReference>
<feature type="domain" description="HTH luxR-type" evidence="1">
    <location>
        <begin position="711"/>
        <end position="776"/>
    </location>
</feature>
<dbReference type="InterPro" id="IPR016032">
    <property type="entry name" value="Sig_transdc_resp-reg_C-effctor"/>
</dbReference>
<gene>
    <name evidence="2" type="ORF">DTW94_24620</name>
</gene>
<dbReference type="PROSITE" id="PS50043">
    <property type="entry name" value="HTH_LUXR_2"/>
    <property type="match status" value="1"/>
</dbReference>
<dbReference type="PANTHER" id="PTHR47691">
    <property type="entry name" value="REGULATOR-RELATED"/>
    <property type="match status" value="1"/>
</dbReference>
<protein>
    <recommendedName>
        <fullName evidence="1">HTH luxR-type domain-containing protein</fullName>
    </recommendedName>
</protein>
<dbReference type="InterPro" id="IPR036388">
    <property type="entry name" value="WH-like_DNA-bd_sf"/>
</dbReference>
<proteinExistence type="predicted"/>
<evidence type="ECO:0000313" key="3">
    <source>
        <dbReference type="Proteomes" id="UP000253779"/>
    </source>
</evidence>
<organism evidence="2 3">
    <name type="scientific">Streptomyces cavourensis</name>
    <dbReference type="NCBI Taxonomy" id="67258"/>
    <lineage>
        <taxon>Bacteria</taxon>
        <taxon>Bacillati</taxon>
        <taxon>Actinomycetota</taxon>
        <taxon>Actinomycetes</taxon>
        <taxon>Kitasatosporales</taxon>
        <taxon>Streptomycetaceae</taxon>
        <taxon>Streptomyces</taxon>
    </lineage>
</organism>
<dbReference type="Gene3D" id="1.25.40.10">
    <property type="entry name" value="Tetratricopeptide repeat domain"/>
    <property type="match status" value="2"/>
</dbReference>
<accession>A0AAD0Q956</accession>
<dbReference type="PRINTS" id="PR00038">
    <property type="entry name" value="HTHLUXR"/>
</dbReference>
<dbReference type="InterPro" id="IPR011990">
    <property type="entry name" value="TPR-like_helical_dom_sf"/>
</dbReference>
<dbReference type="Pfam" id="PF13424">
    <property type="entry name" value="TPR_12"/>
    <property type="match status" value="1"/>
</dbReference>
<dbReference type="AlphaFoldDB" id="A0AAD0Q956"/>
<dbReference type="Proteomes" id="UP000253779">
    <property type="component" value="Chromosome"/>
</dbReference>
<reference evidence="2 3" key="1">
    <citation type="submission" date="2018-07" db="EMBL/GenBank/DDBJ databases">
        <title>Complete genome sequence of soil actinomycete Streptomyces cavourensis tj430.</title>
        <authorList>
            <person name="Wang P."/>
            <person name="Huang Y."/>
        </authorList>
    </citation>
    <scope>NUCLEOTIDE SEQUENCE [LARGE SCALE GENOMIC DNA]</scope>
    <source>
        <strain evidence="2 3">TJ430</strain>
    </source>
</reference>
<dbReference type="SMART" id="SM00421">
    <property type="entry name" value="HTH_LUXR"/>
    <property type="match status" value="1"/>
</dbReference>
<dbReference type="EMBL" id="CP030930">
    <property type="protein sequence ID" value="AXI74097.1"/>
    <property type="molecule type" value="Genomic_DNA"/>
</dbReference>
<dbReference type="Pfam" id="PF00196">
    <property type="entry name" value="GerE"/>
    <property type="match status" value="1"/>
</dbReference>
<dbReference type="Gene3D" id="3.40.50.300">
    <property type="entry name" value="P-loop containing nucleotide triphosphate hydrolases"/>
    <property type="match status" value="1"/>
</dbReference>
<evidence type="ECO:0000259" key="1">
    <source>
        <dbReference type="PROSITE" id="PS50043"/>
    </source>
</evidence>
<dbReference type="GO" id="GO:0003677">
    <property type="term" value="F:DNA binding"/>
    <property type="evidence" value="ECO:0007669"/>
    <property type="project" value="InterPro"/>
</dbReference>
<dbReference type="InterPro" id="IPR000792">
    <property type="entry name" value="Tscrpt_reg_LuxR_C"/>
</dbReference>
<evidence type="ECO:0000313" key="2">
    <source>
        <dbReference type="EMBL" id="AXI74097.1"/>
    </source>
</evidence>
<dbReference type="Gene3D" id="1.10.10.10">
    <property type="entry name" value="Winged helix-like DNA-binding domain superfamily/Winged helix DNA-binding domain"/>
    <property type="match status" value="1"/>
</dbReference>
<dbReference type="CDD" id="cd06170">
    <property type="entry name" value="LuxR_C_like"/>
    <property type="match status" value="1"/>
</dbReference>
<dbReference type="SUPFAM" id="SSF52540">
    <property type="entry name" value="P-loop containing nucleoside triphosphate hydrolases"/>
    <property type="match status" value="1"/>
</dbReference>
<dbReference type="PANTHER" id="PTHR47691:SF3">
    <property type="entry name" value="HTH-TYPE TRANSCRIPTIONAL REGULATOR RV0890C-RELATED"/>
    <property type="match status" value="1"/>
</dbReference>
<dbReference type="SUPFAM" id="SSF48452">
    <property type="entry name" value="TPR-like"/>
    <property type="match status" value="1"/>
</dbReference>
<dbReference type="GO" id="GO:0006355">
    <property type="term" value="P:regulation of DNA-templated transcription"/>
    <property type="evidence" value="ECO:0007669"/>
    <property type="project" value="InterPro"/>
</dbReference>
<name>A0AAD0Q956_9ACTN</name>
<dbReference type="SUPFAM" id="SSF46894">
    <property type="entry name" value="C-terminal effector domain of the bipartite response regulators"/>
    <property type="match status" value="1"/>
</dbReference>
<sequence length="785" mass="85319">MTGVLTCGSYRKGFFMYSTRQKTPGLVGRESESTEILNRIADPQVSILTITGPVGVGKSRLASVIFHEISEDFRHGGCFVDISDVCDENGLLRELSAALGLADTAPGPLRLVEHLRELHFLLVLDGCDRPRTLLTPIVARLARECPGLSVIVTGPERLGVYGEVRFGLQPLAVPTPENRTDLAAVRRLPSVQLFLQRTRLVRPNFVLTEENLEAVSQLCMRTDGLPMAIEFAAARMKLLSPQRLLRQLERSLSSLSGTEFDTLSRHRGMDDAIERFLGGLTDRERDFLTRLAPFHREFDFAAADAVSTTPAAETRELLEALVDKSVLATTECADGDLLIMMLGLTRQYLLERVAGVDGLVHIRAAHARYFLSVAERAAAGLRSPAHGKWLQEIDHWLPDITGVLHHLIGAGETVTAARIASALRLYWQAGTRIREGIGWLEACADGLPDPAVAAAAQRSLGELLLYRGELDSAEKWLTRAWRGHEELGDGTGAAACLRRLALVAYGRGDLVEADRLLEECVAISWIDAAGEYAEALRDLAECRRASGDLPGARRAVDQALDIFLSAKDVCNLALTNYVQADIMLDLGDQSAAIELYQAALLQMAELKHLAGIAIGLERFAILLTHCRGRSTDTWRRAAHAFGAAGRIRAVTGRAAPATTAIQVDSLTAHARVRLGEEEAGRLAAAGAAAGPEAAVAGLLTPLDCTKFAADWQDSDSPLTQREAEVAGLVADGLTNREIARRLGIAEWTAVNHLRKIMRKLDCSSRVQVAGWVNRRAEERVAGPVE</sequence>